<protein>
    <submittedName>
        <fullName evidence="1">Uncharacterized protein</fullName>
    </submittedName>
</protein>
<comment type="caution">
    <text evidence="1">The sequence shown here is derived from an EMBL/GenBank/DDBJ whole genome shotgun (WGS) entry which is preliminary data.</text>
</comment>
<evidence type="ECO:0000313" key="1">
    <source>
        <dbReference type="EMBL" id="KAI5672025.1"/>
    </source>
</evidence>
<proteinExistence type="predicted"/>
<gene>
    <name evidence="1" type="ORF">M9H77_12389</name>
</gene>
<dbReference type="EMBL" id="CM044703">
    <property type="protein sequence ID" value="KAI5672025.1"/>
    <property type="molecule type" value="Genomic_DNA"/>
</dbReference>
<dbReference type="Proteomes" id="UP001060085">
    <property type="component" value="Linkage Group LG03"/>
</dbReference>
<sequence length="160" mass="19314">MFIRMYRKNSDFFHLIYMDDEGRPDSVFWLHSRSKLAYEEFNDMVYYYWSQPPWPIHIFWFSTPISRGHRDIYLGQAPTAIMIDQCESMGNAIKEVMPITIRRYCIWHIMCELPDKFKGLMEQFHKAGKKFRSLVYDSLTKSMFENNWKSVCCKYGLETN</sequence>
<evidence type="ECO:0000313" key="2">
    <source>
        <dbReference type="Proteomes" id="UP001060085"/>
    </source>
</evidence>
<reference evidence="2" key="1">
    <citation type="journal article" date="2023" name="Nat. Plants">
        <title>Single-cell RNA sequencing provides a high-resolution roadmap for understanding the multicellular compartmentation of specialized metabolism.</title>
        <authorList>
            <person name="Sun S."/>
            <person name="Shen X."/>
            <person name="Li Y."/>
            <person name="Li Y."/>
            <person name="Wang S."/>
            <person name="Li R."/>
            <person name="Zhang H."/>
            <person name="Shen G."/>
            <person name="Guo B."/>
            <person name="Wei J."/>
            <person name="Xu J."/>
            <person name="St-Pierre B."/>
            <person name="Chen S."/>
            <person name="Sun C."/>
        </authorList>
    </citation>
    <scope>NUCLEOTIDE SEQUENCE [LARGE SCALE GENOMIC DNA]</scope>
</reference>
<keyword evidence="2" id="KW-1185">Reference proteome</keyword>
<name>A0ACC0BHB0_CATRO</name>
<accession>A0ACC0BHB0</accession>
<organism evidence="1 2">
    <name type="scientific">Catharanthus roseus</name>
    <name type="common">Madagascar periwinkle</name>
    <name type="synonym">Vinca rosea</name>
    <dbReference type="NCBI Taxonomy" id="4058"/>
    <lineage>
        <taxon>Eukaryota</taxon>
        <taxon>Viridiplantae</taxon>
        <taxon>Streptophyta</taxon>
        <taxon>Embryophyta</taxon>
        <taxon>Tracheophyta</taxon>
        <taxon>Spermatophyta</taxon>
        <taxon>Magnoliopsida</taxon>
        <taxon>eudicotyledons</taxon>
        <taxon>Gunneridae</taxon>
        <taxon>Pentapetalae</taxon>
        <taxon>asterids</taxon>
        <taxon>lamiids</taxon>
        <taxon>Gentianales</taxon>
        <taxon>Apocynaceae</taxon>
        <taxon>Rauvolfioideae</taxon>
        <taxon>Vinceae</taxon>
        <taxon>Catharanthinae</taxon>
        <taxon>Catharanthus</taxon>
    </lineage>
</organism>